<dbReference type="Pfam" id="PF06668">
    <property type="entry name" value="ITI_HC_C"/>
    <property type="match status" value="1"/>
</dbReference>
<evidence type="ECO:0008006" key="14">
    <source>
        <dbReference type="Google" id="ProtNLM"/>
    </source>
</evidence>
<feature type="region of interest" description="Disordered" evidence="8">
    <location>
        <begin position="614"/>
        <end position="675"/>
    </location>
</feature>
<evidence type="ECO:0000256" key="3">
    <source>
        <dbReference type="ARBA" id="ARBA00022525"/>
    </source>
</evidence>
<accession>A0A553R9D7</accession>
<dbReference type="STRING" id="623744.A0A553R9D7"/>
<feature type="compositionally biased region" description="Polar residues" evidence="8">
    <location>
        <begin position="665"/>
        <end position="675"/>
    </location>
</feature>
<keyword evidence="3" id="KW-0964">Secreted</keyword>
<feature type="compositionally biased region" description="Polar residues" evidence="8">
    <location>
        <begin position="618"/>
        <end position="652"/>
    </location>
</feature>
<feature type="domain" description="VWFA" evidence="10">
    <location>
        <begin position="255"/>
        <end position="443"/>
    </location>
</feature>
<dbReference type="InterPro" id="IPR050934">
    <property type="entry name" value="ITIH"/>
</dbReference>
<dbReference type="Pfam" id="PF08487">
    <property type="entry name" value="VIT"/>
    <property type="match status" value="1"/>
</dbReference>
<dbReference type="PROSITE" id="PS51468">
    <property type="entry name" value="VIT"/>
    <property type="match status" value="1"/>
</dbReference>
<evidence type="ECO:0000256" key="8">
    <source>
        <dbReference type="SAM" id="MobiDB-lite"/>
    </source>
</evidence>
<dbReference type="Proteomes" id="UP000316079">
    <property type="component" value="Unassembled WGS sequence"/>
</dbReference>
<keyword evidence="7" id="KW-0325">Glycoprotein</keyword>
<feature type="compositionally biased region" description="Polar residues" evidence="8">
    <location>
        <begin position="754"/>
        <end position="770"/>
    </location>
</feature>
<dbReference type="FunFam" id="3.40.50.410:FF:000013">
    <property type="entry name" value="inter-alpha-trypsin inhibitor heavy chain H2"/>
    <property type="match status" value="1"/>
</dbReference>
<dbReference type="SMART" id="SM00327">
    <property type="entry name" value="VWA"/>
    <property type="match status" value="1"/>
</dbReference>
<dbReference type="GO" id="GO:0030212">
    <property type="term" value="P:hyaluronan metabolic process"/>
    <property type="evidence" value="ECO:0007669"/>
    <property type="project" value="InterPro"/>
</dbReference>
<dbReference type="Gene3D" id="3.40.50.410">
    <property type="entry name" value="von Willebrand factor, type A domain"/>
    <property type="match status" value="1"/>
</dbReference>
<dbReference type="InterPro" id="IPR010600">
    <property type="entry name" value="ITI_HC_C"/>
</dbReference>
<dbReference type="SMART" id="SM00609">
    <property type="entry name" value="VIT"/>
    <property type="match status" value="1"/>
</dbReference>
<dbReference type="GO" id="GO:0004867">
    <property type="term" value="F:serine-type endopeptidase inhibitor activity"/>
    <property type="evidence" value="ECO:0007669"/>
    <property type="project" value="UniProtKB-KW"/>
</dbReference>
<dbReference type="InterPro" id="IPR002035">
    <property type="entry name" value="VWF_A"/>
</dbReference>
<evidence type="ECO:0000256" key="6">
    <source>
        <dbReference type="ARBA" id="ARBA00022900"/>
    </source>
</evidence>
<dbReference type="InterPro" id="IPR036465">
    <property type="entry name" value="vWFA_dom_sf"/>
</dbReference>
<keyword evidence="4" id="KW-0646">Protease inhibitor</keyword>
<feature type="compositionally biased region" description="Low complexity" evidence="8">
    <location>
        <begin position="716"/>
        <end position="747"/>
    </location>
</feature>
<dbReference type="Pfam" id="PF00092">
    <property type="entry name" value="VWA"/>
    <property type="match status" value="1"/>
</dbReference>
<gene>
    <name evidence="12" type="ORF">DNTS_013107</name>
</gene>
<feature type="domain" description="VIT" evidence="11">
    <location>
        <begin position="31"/>
        <end position="181"/>
    </location>
</feature>
<keyword evidence="6" id="KW-0722">Serine protease inhibitor</keyword>
<evidence type="ECO:0000259" key="10">
    <source>
        <dbReference type="PROSITE" id="PS50234"/>
    </source>
</evidence>
<evidence type="ECO:0000313" key="13">
    <source>
        <dbReference type="Proteomes" id="UP000316079"/>
    </source>
</evidence>
<dbReference type="EMBL" id="SRMA01025140">
    <property type="protein sequence ID" value="TRY98799.1"/>
    <property type="molecule type" value="Genomic_DNA"/>
</dbReference>
<evidence type="ECO:0000256" key="9">
    <source>
        <dbReference type="SAM" id="SignalP"/>
    </source>
</evidence>
<evidence type="ECO:0000256" key="1">
    <source>
        <dbReference type="ARBA" id="ARBA00004613"/>
    </source>
</evidence>
<keyword evidence="13" id="KW-1185">Reference proteome</keyword>
<dbReference type="PANTHER" id="PTHR10338">
    <property type="entry name" value="INTER-ALPHA-TRYPSIN INHIBITOR HEAVY CHAIN FAMILY MEMBER"/>
    <property type="match status" value="1"/>
</dbReference>
<dbReference type="SUPFAM" id="SSF53300">
    <property type="entry name" value="vWA-like"/>
    <property type="match status" value="1"/>
</dbReference>
<evidence type="ECO:0000256" key="2">
    <source>
        <dbReference type="ARBA" id="ARBA00010158"/>
    </source>
</evidence>
<evidence type="ECO:0000313" key="12">
    <source>
        <dbReference type="EMBL" id="TRY98799.1"/>
    </source>
</evidence>
<comment type="caution">
    <text evidence="12">The sequence shown here is derived from an EMBL/GenBank/DDBJ whole genome shotgun (WGS) entry which is preliminary data.</text>
</comment>
<dbReference type="OrthoDB" id="299997at2759"/>
<sequence length="1120" mass="123666">MDVKLDLTVVFILLTAFTFGRAQFDARSVPHQRLRRQTLTPKPALKVTDYHVRCSVVSRYAVTTVESSVWNQLHIAKEAAFEVDLSSSAFISNFTIEREIEKFRVAVNVPPGARVSFSLTYEELLSRRLGRYELSLSLRPGQPVQNLSVDVSISERTGISFIRVLPLRTSRLLTNSVQDTEPPSSTKVEQNGHCACIRYSPSAQQQRNVSPKGLIADFIIQYDVELNDPLGDIQVDEGYFVHFFAPRGLPVVPKDIIFVIDISGSMIGTKIKQTKAAMTTILGDLREGDHFNLITFSDNVHTWKKGRTVRATRQNIRDAKEFVRKIMAAGLTNINEALLSAAQLLNPSSRSSSPTGRAQASNRVPMIIFLTDGEATIGETEPDLILRNAQNALGPASLFGLAFGDDADFPMLRRLALENRGVARMVFEDDDAAIQLKGFYDEVASPLLLDIQLSYMDDQVYDVTRSLFPNFFQGSELVVTGRVKPGIQHLKVGLTASDSKQKVKVENELPYAKAVVTNGTDSSLVCGPVLDGISSFVHRLWAYFTIKELLLAKVNTSDLSMQRLLVEKATNLSLDYNFVTSVTSLVVIKPDIEEPEPPASSTVVATTIKTSTTAAPTNLTNQTSHISPKISSASVNGTKKYSSPSLSKTSKAPKSEQAHPPPSGLHTTSRPTNASYSLNKTIPLVAPKIINAEPPKNTTSQPFKNPLSFTPSNINSTVTTSSKRASSTTKNTSPSTAKSTTSKMAPSVVKDSQHSTTPEATMQQTVTSTMSATEVDTDIHVELEVATLIPPNFLPMTDEPKLWEAARFPEVSSFIEVQRKDIELVQNYDTSQGFDYDYTIHYESNPDGEVDDPNNPPSLSSVGVFSSSVDGDPHFVIQLPQPHQHLCFTLDGRAGDVLRLLEDPEKGISVDGHLILGPSKKGMENRIRTFFNKISISATKQAALITLTLESVVVEVEGIQTEMLFSSQGGSVERHGLRVTLEKHHGCWIDLGINIRFLVLFHHYDHPEYFQVEHLGFYIADAKGLSQLTQGLLGQFLHTHLEIERVTDEAGFHHAQINKSTSLALGLLKKRDTYFPVSLQETKLKDSSRKRHTAQCWVVPKVDVERLLGQSYENNVVDHQ</sequence>
<keyword evidence="5 9" id="KW-0732">Signal</keyword>
<protein>
    <recommendedName>
        <fullName evidence="14">VWFA domain-containing protein</fullName>
    </recommendedName>
</protein>
<feature type="signal peptide" evidence="9">
    <location>
        <begin position="1"/>
        <end position="22"/>
    </location>
</feature>
<feature type="chain" id="PRO_5022027292" description="VWFA domain-containing protein" evidence="9">
    <location>
        <begin position="23"/>
        <end position="1120"/>
    </location>
</feature>
<comment type="subcellular location">
    <subcellularLocation>
        <location evidence="1">Secreted</location>
    </subcellularLocation>
</comment>
<evidence type="ECO:0000259" key="11">
    <source>
        <dbReference type="PROSITE" id="PS51468"/>
    </source>
</evidence>
<evidence type="ECO:0000256" key="7">
    <source>
        <dbReference type="ARBA" id="ARBA00023180"/>
    </source>
</evidence>
<evidence type="ECO:0000256" key="5">
    <source>
        <dbReference type="ARBA" id="ARBA00022729"/>
    </source>
</evidence>
<name>A0A553R9D7_9TELE</name>
<proteinExistence type="inferred from homology"/>
<comment type="similarity">
    <text evidence="2">Belongs to the ITIH family.</text>
</comment>
<reference evidence="12 13" key="1">
    <citation type="journal article" date="2019" name="Sci. Data">
        <title>Hybrid genome assembly and annotation of Danionella translucida.</title>
        <authorList>
            <person name="Kadobianskyi M."/>
            <person name="Schulze L."/>
            <person name="Schuelke M."/>
            <person name="Judkewitz B."/>
        </authorList>
    </citation>
    <scope>NUCLEOTIDE SEQUENCE [LARGE SCALE GENOMIC DNA]</scope>
    <source>
        <strain evidence="12 13">Bolton</strain>
    </source>
</reference>
<dbReference type="InterPro" id="IPR013694">
    <property type="entry name" value="VIT"/>
</dbReference>
<feature type="compositionally biased region" description="Polar residues" evidence="8">
    <location>
        <begin position="696"/>
        <end position="715"/>
    </location>
</feature>
<feature type="region of interest" description="Disordered" evidence="8">
    <location>
        <begin position="692"/>
        <end position="770"/>
    </location>
</feature>
<organism evidence="12 13">
    <name type="scientific">Danionella cerebrum</name>
    <dbReference type="NCBI Taxonomy" id="2873325"/>
    <lineage>
        <taxon>Eukaryota</taxon>
        <taxon>Metazoa</taxon>
        <taxon>Chordata</taxon>
        <taxon>Craniata</taxon>
        <taxon>Vertebrata</taxon>
        <taxon>Euteleostomi</taxon>
        <taxon>Actinopterygii</taxon>
        <taxon>Neopterygii</taxon>
        <taxon>Teleostei</taxon>
        <taxon>Ostariophysi</taxon>
        <taxon>Cypriniformes</taxon>
        <taxon>Danionidae</taxon>
        <taxon>Danioninae</taxon>
        <taxon>Danionella</taxon>
    </lineage>
</organism>
<dbReference type="AlphaFoldDB" id="A0A553R9D7"/>
<dbReference type="GO" id="GO:0005576">
    <property type="term" value="C:extracellular region"/>
    <property type="evidence" value="ECO:0007669"/>
    <property type="project" value="UniProtKB-SubCell"/>
</dbReference>
<dbReference type="PROSITE" id="PS50234">
    <property type="entry name" value="VWFA"/>
    <property type="match status" value="1"/>
</dbReference>
<evidence type="ECO:0000256" key="4">
    <source>
        <dbReference type="ARBA" id="ARBA00022690"/>
    </source>
</evidence>
<dbReference type="PANTHER" id="PTHR10338:SF155">
    <property type="entry name" value="INTER-ALPHA-TRYPSIN INHIBITOR HEAVY CHAIN H6"/>
    <property type="match status" value="1"/>
</dbReference>